<feature type="transmembrane region" description="Helical" evidence="9">
    <location>
        <begin position="30"/>
        <end position="48"/>
    </location>
</feature>
<dbReference type="Gene3D" id="2.40.30.170">
    <property type="match status" value="1"/>
</dbReference>
<name>A0ABY4RB40_9GAMM</name>
<evidence type="ECO:0000256" key="6">
    <source>
        <dbReference type="ARBA" id="ARBA00022692"/>
    </source>
</evidence>
<evidence type="ECO:0000256" key="4">
    <source>
        <dbReference type="ARBA" id="ARBA00022475"/>
    </source>
</evidence>
<evidence type="ECO:0000256" key="9">
    <source>
        <dbReference type="RuleBase" id="RU365093"/>
    </source>
</evidence>
<dbReference type="Pfam" id="PF25994">
    <property type="entry name" value="HH_AprE"/>
    <property type="match status" value="1"/>
</dbReference>
<evidence type="ECO:0000256" key="8">
    <source>
        <dbReference type="ARBA" id="ARBA00023136"/>
    </source>
</evidence>
<dbReference type="InterPro" id="IPR006144">
    <property type="entry name" value="Secretion_HlyD_CS"/>
</dbReference>
<keyword evidence="7 9" id="KW-1133">Transmembrane helix</keyword>
<proteinExistence type="inferred from homology"/>
<reference evidence="13" key="1">
    <citation type="submission" date="2021-09" db="EMBL/GenBank/DDBJ databases">
        <title>First case of bloodstream infection caused by Mixta hanseatica sp. nov., a member of the Erwiniaceae family.</title>
        <authorList>
            <person name="Both A."/>
            <person name="Huang J."/>
            <person name="Wenzel P."/>
            <person name="Aepfelbacher M."/>
            <person name="Rohde H."/>
            <person name="Christner M."/>
            <person name="Hentschke M."/>
        </authorList>
    </citation>
    <scope>NUCLEOTIDE SEQUENCE</scope>
    <source>
        <strain evidence="13">X22927</strain>
    </source>
</reference>
<protein>
    <recommendedName>
        <fullName evidence="9">Membrane fusion protein (MFP) family protein</fullName>
    </recommendedName>
</protein>
<comment type="subcellular location">
    <subcellularLocation>
        <location evidence="1 9">Cell inner membrane</location>
        <topology evidence="1 9">Single-pass membrane protein</topology>
    </subcellularLocation>
</comment>
<evidence type="ECO:0000259" key="12">
    <source>
        <dbReference type="Pfam" id="PF26002"/>
    </source>
</evidence>
<feature type="domain" description="AprE-like long alpha-helical hairpin" evidence="11">
    <location>
        <begin position="103"/>
        <end position="291"/>
    </location>
</feature>
<dbReference type="InterPro" id="IPR050739">
    <property type="entry name" value="MFP"/>
</dbReference>
<feature type="coiled-coil region" evidence="10">
    <location>
        <begin position="223"/>
        <end position="286"/>
    </location>
</feature>
<dbReference type="NCBIfam" id="TIGR01843">
    <property type="entry name" value="type_I_hlyD"/>
    <property type="match status" value="1"/>
</dbReference>
<evidence type="ECO:0000256" key="3">
    <source>
        <dbReference type="ARBA" id="ARBA00022448"/>
    </source>
</evidence>
<dbReference type="Proteomes" id="UP001056635">
    <property type="component" value="Chromosome"/>
</dbReference>
<organism evidence="13 14">
    <name type="scientific">Mixta hanseatica</name>
    <dbReference type="NCBI Taxonomy" id="2872648"/>
    <lineage>
        <taxon>Bacteria</taxon>
        <taxon>Pseudomonadati</taxon>
        <taxon>Pseudomonadota</taxon>
        <taxon>Gammaproteobacteria</taxon>
        <taxon>Enterobacterales</taxon>
        <taxon>Erwiniaceae</taxon>
        <taxon>Mixta</taxon>
    </lineage>
</organism>
<evidence type="ECO:0000256" key="5">
    <source>
        <dbReference type="ARBA" id="ARBA00022519"/>
    </source>
</evidence>
<dbReference type="PANTHER" id="PTHR30386">
    <property type="entry name" value="MEMBRANE FUSION SUBUNIT OF EMRAB-TOLC MULTIDRUG EFFLUX PUMP"/>
    <property type="match status" value="1"/>
</dbReference>
<evidence type="ECO:0000256" key="7">
    <source>
        <dbReference type="ARBA" id="ARBA00022989"/>
    </source>
</evidence>
<dbReference type="RefSeq" id="WP_249892623.1">
    <property type="nucleotide sequence ID" value="NZ_CP082904.1"/>
</dbReference>
<evidence type="ECO:0000256" key="2">
    <source>
        <dbReference type="ARBA" id="ARBA00009477"/>
    </source>
</evidence>
<dbReference type="InterPro" id="IPR058982">
    <property type="entry name" value="Beta-barrel_AprE"/>
</dbReference>
<evidence type="ECO:0000313" key="14">
    <source>
        <dbReference type="Proteomes" id="UP001056635"/>
    </source>
</evidence>
<dbReference type="PRINTS" id="PR01490">
    <property type="entry name" value="RTXTOXIND"/>
</dbReference>
<keyword evidence="5 9" id="KW-0997">Cell inner membrane</keyword>
<evidence type="ECO:0000313" key="13">
    <source>
        <dbReference type="EMBL" id="UQY43976.1"/>
    </source>
</evidence>
<dbReference type="EMBL" id="CP082904">
    <property type="protein sequence ID" value="UQY43976.1"/>
    <property type="molecule type" value="Genomic_DNA"/>
</dbReference>
<dbReference type="InterPro" id="IPR058781">
    <property type="entry name" value="HH_AprE-like"/>
</dbReference>
<sequence length="447" mass="50016">MEKKIPHSGLPSPADKQHVAQKSERYFQRLGVLTIVIGVFGFLTWAALAPLDKGVTASGTVMVNGNRKTVQSPGNGIVANVLVREGDIVQAGVPLVELSPTQARARYEQFRDKYLTALATHARLKAEQAGVSRPVFPDLLRDEAWRVQGESLMTLQQALLTARVQALASEINSNRHNLAGLQYQIQSMERSLALKHKLNHSLRQQLNDMRALANENVLPRNRYRELERQQHDVQSQIEELSGQININQEKRQESEQRIKQIEAEYYKDVNSQLAKTRMEIDDFEKNMQIARYDLDNTHITAPVSGTVMALNVLTPGSVLSAGEALMDIVPRDTPLVIKAQVSATLIDKVYPQLTVNMMFIALNQNKTPVIPGYVTQVSPDRLEDQKSGESYYEIQVAVTDEGRQLLKNADIRPGMPVSVLIKTGSRSLLSYLFKPVLDRAQTAFTEE</sequence>
<comment type="similarity">
    <text evidence="2 9">Belongs to the membrane fusion protein (MFP) (TC 8.A.1) family.</text>
</comment>
<dbReference type="PROSITE" id="PS00543">
    <property type="entry name" value="HLYD_FAMILY"/>
    <property type="match status" value="1"/>
</dbReference>
<accession>A0ABY4RB40</accession>
<evidence type="ECO:0000259" key="11">
    <source>
        <dbReference type="Pfam" id="PF25994"/>
    </source>
</evidence>
<keyword evidence="4 9" id="KW-1003">Cell membrane</keyword>
<keyword evidence="6 9" id="KW-0812">Transmembrane</keyword>
<dbReference type="Pfam" id="PF26002">
    <property type="entry name" value="Beta-barrel_AprE"/>
    <property type="match status" value="1"/>
</dbReference>
<keyword evidence="3 9" id="KW-0813">Transport</keyword>
<dbReference type="Gene3D" id="2.40.50.100">
    <property type="match status" value="1"/>
</dbReference>
<evidence type="ECO:0000256" key="1">
    <source>
        <dbReference type="ARBA" id="ARBA00004377"/>
    </source>
</evidence>
<keyword evidence="10" id="KW-0175">Coiled coil</keyword>
<keyword evidence="14" id="KW-1185">Reference proteome</keyword>
<keyword evidence="8 9" id="KW-0472">Membrane</keyword>
<dbReference type="InterPro" id="IPR010129">
    <property type="entry name" value="T1SS_HlyD"/>
</dbReference>
<evidence type="ECO:0000256" key="10">
    <source>
        <dbReference type="SAM" id="Coils"/>
    </source>
</evidence>
<dbReference type="PANTHER" id="PTHR30386:SF17">
    <property type="entry name" value="ALKALINE PROTEASE SECRETION PROTEIN APRE"/>
    <property type="match status" value="1"/>
</dbReference>
<gene>
    <name evidence="13" type="ORF">K6958_19450</name>
</gene>
<feature type="domain" description="AprE-like beta-barrel" evidence="12">
    <location>
        <begin position="335"/>
        <end position="424"/>
    </location>
</feature>